<comment type="caution">
    <text evidence="4">The sequence shown here is derived from an EMBL/GenBank/DDBJ whole genome shotgun (WGS) entry which is preliminary data.</text>
</comment>
<dbReference type="InterPro" id="IPR002048">
    <property type="entry name" value="EF_hand_dom"/>
</dbReference>
<dbReference type="OrthoDB" id="275996at2759"/>
<keyword evidence="5" id="KW-1185">Reference proteome</keyword>
<evidence type="ECO:0000313" key="4">
    <source>
        <dbReference type="EMBL" id="KRY49571.1"/>
    </source>
</evidence>
<evidence type="ECO:0000313" key="5">
    <source>
        <dbReference type="Proteomes" id="UP000054653"/>
    </source>
</evidence>
<dbReference type="Proteomes" id="UP000054653">
    <property type="component" value="Unassembled WGS sequence"/>
</dbReference>
<protein>
    <submittedName>
        <fullName evidence="4">Protein FAM91A1</fullName>
    </submittedName>
</protein>
<name>A0A0V1CLH3_TRIBR</name>
<dbReference type="InterPro" id="IPR028091">
    <property type="entry name" value="FAM91_N_dom"/>
</dbReference>
<evidence type="ECO:0000259" key="3">
    <source>
        <dbReference type="PROSITE" id="PS50222"/>
    </source>
</evidence>
<feature type="region of interest" description="Disordered" evidence="2">
    <location>
        <begin position="1124"/>
        <end position="1160"/>
    </location>
</feature>
<dbReference type="PANTHER" id="PTHR28441:SF2">
    <property type="entry name" value="PROTEIN FAM91A1"/>
    <property type="match status" value="1"/>
</dbReference>
<dbReference type="EMBL" id="JYDI01000172">
    <property type="protein sequence ID" value="KRY49571.1"/>
    <property type="molecule type" value="Genomic_DNA"/>
</dbReference>
<feature type="region of interest" description="Disordered" evidence="2">
    <location>
        <begin position="1391"/>
        <end position="1411"/>
    </location>
</feature>
<dbReference type="Pfam" id="PF14647">
    <property type="entry name" value="FAM91_N"/>
    <property type="match status" value="1"/>
</dbReference>
<evidence type="ECO:0000256" key="2">
    <source>
        <dbReference type="SAM" id="MobiDB-lite"/>
    </source>
</evidence>
<feature type="domain" description="EF-hand" evidence="3">
    <location>
        <begin position="1049"/>
        <end position="1084"/>
    </location>
</feature>
<dbReference type="PANTHER" id="PTHR28441">
    <property type="entry name" value="PROTEIN FAM91A1"/>
    <property type="match status" value="1"/>
</dbReference>
<proteinExistence type="inferred from homology"/>
<reference evidence="4 5" key="1">
    <citation type="submission" date="2015-01" db="EMBL/GenBank/DDBJ databases">
        <title>Evolution of Trichinella species and genotypes.</title>
        <authorList>
            <person name="Korhonen P.K."/>
            <person name="Edoardo P."/>
            <person name="Giuseppe L.R."/>
            <person name="Gasser R.B."/>
        </authorList>
    </citation>
    <scope>NUCLEOTIDE SEQUENCE [LARGE SCALE GENOMIC DNA]</scope>
    <source>
        <strain evidence="4">ISS120</strain>
    </source>
</reference>
<evidence type="ECO:0000256" key="1">
    <source>
        <dbReference type="ARBA" id="ARBA00010319"/>
    </source>
</evidence>
<organism evidence="4 5">
    <name type="scientific">Trichinella britovi</name>
    <name type="common">Parasitic roundworm</name>
    <dbReference type="NCBI Taxonomy" id="45882"/>
    <lineage>
        <taxon>Eukaryota</taxon>
        <taxon>Metazoa</taxon>
        <taxon>Ecdysozoa</taxon>
        <taxon>Nematoda</taxon>
        <taxon>Enoplea</taxon>
        <taxon>Dorylaimia</taxon>
        <taxon>Trichinellida</taxon>
        <taxon>Trichinellidae</taxon>
        <taxon>Trichinella</taxon>
    </lineage>
</organism>
<dbReference type="InterPro" id="IPR028097">
    <property type="entry name" value="FAM91_C_dom"/>
</dbReference>
<feature type="region of interest" description="Disordered" evidence="2">
    <location>
        <begin position="1288"/>
        <end position="1311"/>
    </location>
</feature>
<dbReference type="STRING" id="45882.A0A0V1CLH3"/>
<dbReference type="GO" id="GO:0005509">
    <property type="term" value="F:calcium ion binding"/>
    <property type="evidence" value="ECO:0007669"/>
    <property type="project" value="InterPro"/>
</dbReference>
<sequence>MYRYILGNSAKEYEKLILEYSVMNQLRYKTNLVREVRNNEEQYYELMLGYSRDHLMLFPYHLSDVIIKGLRVTPFQYYSDMMLDLMVQEKSYDTLPNFTAADCLRLLGIGRNRYINLMNDSRSLKKQNRQKTVRSLLPHVPIKVDIQPWWIVQNGSILVNDVRHLPKEEKMVIDHVIDSGPTEVANFDMDVVQIPTLDNFVMNRLTGDYFERTLYKIFVSMDKHTNAEQLAQVLRVDLNLVLNAISVFYRLGIAYRAPSELEIQPNRSTDVGLNNSSTKQSGEGSLVDLFYDEMISDCNSKLSLQNQNIHSNADMCTSSTVDNLESKRIAFMFDSSLTAILMMGNLSNGLKCHAVTLFEVGKLGDESLNSFLSDLAEAPCLTDVEMERHNEYLQVLRCTIEYLRSFAELDLIRCGSLLGLDSAARMRLLCKNYRLLISMAPLRIDVSLINPSAVATIGSLNAEFTSPWFQLYIYKTIGSGPLSLLLRRGTRLKCLPNPFKKYSHLIVTSWAHDPTVITINSCLFTINEMLQHNAVFVQATNCSLEDLQILHIPFPESVQKRTVDEESTTTTTTTTGSLEQHPYFWKIVELLDLTATCGYVTMIRIGCSSKLHCGKSPKEAEGEDGKKRGLMMTFGPSAMNSKDPRKTPSTCNSDTVDQYCCWTLYDCIFGVPLFDKRLNESICDKLLKFQLVNSTNAKSLLTSNTNLLHQVKAFIANYQAESIPQPRHGDDNAAPYPEVNLLYHEGEVTIWDGEGSLASLVSEWASGIRLYSPLLAAVLHPYCGIFSPFLSNRGQRSRRSPPNLACHSTRRRYELRSTQIGHHIVNVGQMISLTDPPIRSDPIVRFISIVLLGPQVQMVQLGKWRLTTGDLSEWDIFQWAEEDEGEGGVTRTSRSSVGKVDIAANTSNTIIMRRPFGIGGTKSIKFSNALAENCEGDKVKLLSVISHTDSSNSTSTGELLPCSDGNETVSQTTEEDCYDTILKEALVNAKSPCHGHADDSSTTTTTEPIYQQPCDFSRTKISTTCNDNKSKQPAMHNAKNGQHDCKNLKMHEGQEWVFTLYDFDGKGKVSKADILSLVRSIYDVLGSAKLPMRANVGAGDTGDPKTSGQPMGAFKIKLSVVPDGEALPDGEAERTKNASRTPVANGPRPLASGRPKGRHGWPCGPLQAAKSKIWEAAALENKPCRSCPHRNYVNLSELESCCRDGGCASFNAISAPRLRHCDRHCHCPPAHATPRHVNSHGHAHPATSRPLLAHARSAARRAHANANEAEYAAIRSCCTNKAADCGPGSPPSANVDRRSTGNNNNNNNNSSNGYYYYYTRAPTATMPTPVGKLSSSERKCSPALLNVDKHLLLVHDKPNRVAVVHRHSKMAARSNRLDKSMQIRPTVAAAAAAAAADHTPRNSGGRRPDTAADCSTGGLYFEHRHYHEHHHHYYYNC</sequence>
<dbReference type="PROSITE" id="PS50222">
    <property type="entry name" value="EF_HAND_2"/>
    <property type="match status" value="1"/>
</dbReference>
<comment type="similarity">
    <text evidence="1">Belongs to the FAM91 family.</text>
</comment>
<dbReference type="InterPro" id="IPR039199">
    <property type="entry name" value="FAM91"/>
</dbReference>
<accession>A0A0V1CLH3</accession>
<dbReference type="Pfam" id="PF14648">
    <property type="entry name" value="FAM91_C"/>
    <property type="match status" value="1"/>
</dbReference>
<gene>
    <name evidence="4" type="primary">Fam91a1</name>
    <name evidence="4" type="ORF">T03_7260</name>
</gene>
<feature type="compositionally biased region" description="Low complexity" evidence="2">
    <location>
        <begin position="1301"/>
        <end position="1311"/>
    </location>
</feature>